<name>A0A1H9W965_9SPHI</name>
<protein>
    <submittedName>
        <fullName evidence="2">Transposase DDE domain-containing protein</fullName>
    </submittedName>
</protein>
<dbReference type="AlphaFoldDB" id="A0A1H9W965"/>
<dbReference type="Proteomes" id="UP000199572">
    <property type="component" value="Unassembled WGS sequence"/>
</dbReference>
<reference evidence="2 3" key="1">
    <citation type="submission" date="2016-10" db="EMBL/GenBank/DDBJ databases">
        <authorList>
            <person name="de Groot N.N."/>
        </authorList>
    </citation>
    <scope>NUCLEOTIDE SEQUENCE [LARGE SCALE GENOMIC DNA]</scope>
    <source>
        <strain evidence="2 3">DSM 18610</strain>
    </source>
</reference>
<organism evidence="2 3">
    <name type="scientific">Pedobacter rhizosphaerae</name>
    <dbReference type="NCBI Taxonomy" id="390241"/>
    <lineage>
        <taxon>Bacteria</taxon>
        <taxon>Pseudomonadati</taxon>
        <taxon>Bacteroidota</taxon>
        <taxon>Sphingobacteriia</taxon>
        <taxon>Sphingobacteriales</taxon>
        <taxon>Sphingobacteriaceae</taxon>
        <taxon>Pedobacter</taxon>
    </lineage>
</organism>
<dbReference type="RefSeq" id="WP_139180261.1">
    <property type="nucleotide sequence ID" value="NZ_FOGG01000064.1"/>
</dbReference>
<sequence>RKAKVALEVTDKSFCSTKKLWYFGLKLHALNSHNKDTIPYPESIVISKASESDLAIFKENWSSIESKSFFGDKIYRDEPFFSWLYKEKASVMFTPIRETQGKADCLKNMDRAHKDLFSRAVSTIRQPIESFFNWVNEKTQIQNASKVRSTRGLLVHIFGRLTACFLKPIFNP</sequence>
<feature type="domain" description="Transposase IS4-like" evidence="1">
    <location>
        <begin position="16"/>
        <end position="164"/>
    </location>
</feature>
<evidence type="ECO:0000313" key="2">
    <source>
        <dbReference type="EMBL" id="SES30506.1"/>
    </source>
</evidence>
<dbReference type="GO" id="GO:0004803">
    <property type="term" value="F:transposase activity"/>
    <property type="evidence" value="ECO:0007669"/>
    <property type="project" value="InterPro"/>
</dbReference>
<dbReference type="GO" id="GO:0003677">
    <property type="term" value="F:DNA binding"/>
    <property type="evidence" value="ECO:0007669"/>
    <property type="project" value="InterPro"/>
</dbReference>
<dbReference type="InterPro" id="IPR002559">
    <property type="entry name" value="Transposase_11"/>
</dbReference>
<feature type="non-terminal residue" evidence="2">
    <location>
        <position position="1"/>
    </location>
</feature>
<dbReference type="EMBL" id="FOGG01000064">
    <property type="protein sequence ID" value="SES30506.1"/>
    <property type="molecule type" value="Genomic_DNA"/>
</dbReference>
<keyword evidence="3" id="KW-1185">Reference proteome</keyword>
<proteinExistence type="predicted"/>
<evidence type="ECO:0000313" key="3">
    <source>
        <dbReference type="Proteomes" id="UP000199572"/>
    </source>
</evidence>
<gene>
    <name evidence="2" type="ORF">SAMN04488023_1649</name>
</gene>
<dbReference type="Pfam" id="PF01609">
    <property type="entry name" value="DDE_Tnp_1"/>
    <property type="match status" value="1"/>
</dbReference>
<dbReference type="GO" id="GO:0006313">
    <property type="term" value="P:DNA transposition"/>
    <property type="evidence" value="ECO:0007669"/>
    <property type="project" value="InterPro"/>
</dbReference>
<accession>A0A1H9W965</accession>
<dbReference type="OrthoDB" id="1024829at2"/>
<evidence type="ECO:0000259" key="1">
    <source>
        <dbReference type="Pfam" id="PF01609"/>
    </source>
</evidence>